<comment type="cofactor">
    <cofactor evidence="1">
        <name>Mg(2+)</name>
        <dbReference type="ChEBI" id="CHEBI:18420"/>
    </cofactor>
</comment>
<dbReference type="InterPro" id="IPR020084">
    <property type="entry name" value="NUDIX_hydrolase_CS"/>
</dbReference>
<evidence type="ECO:0000256" key="3">
    <source>
        <dbReference type="RuleBase" id="RU003476"/>
    </source>
</evidence>
<dbReference type="Gene3D" id="3.90.79.10">
    <property type="entry name" value="Nucleoside Triphosphate Pyrophosphohydrolase"/>
    <property type="match status" value="1"/>
</dbReference>
<dbReference type="PRINTS" id="PR00502">
    <property type="entry name" value="NUDIXFAMILY"/>
</dbReference>
<dbReference type="RefSeq" id="WP_057944192.1">
    <property type="nucleotide sequence ID" value="NZ_CP011131.1"/>
</dbReference>
<dbReference type="Pfam" id="PF00293">
    <property type="entry name" value="NUDIX"/>
    <property type="match status" value="1"/>
</dbReference>
<dbReference type="SUPFAM" id="SSF55811">
    <property type="entry name" value="Nudix"/>
    <property type="match status" value="1"/>
</dbReference>
<organism evidence="5 6">
    <name type="scientific">Lysobacter gummosus</name>
    <dbReference type="NCBI Taxonomy" id="262324"/>
    <lineage>
        <taxon>Bacteria</taxon>
        <taxon>Pseudomonadati</taxon>
        <taxon>Pseudomonadota</taxon>
        <taxon>Gammaproteobacteria</taxon>
        <taxon>Lysobacterales</taxon>
        <taxon>Lysobacteraceae</taxon>
        <taxon>Lysobacter</taxon>
    </lineage>
</organism>
<dbReference type="PROSITE" id="PS51462">
    <property type="entry name" value="NUDIX"/>
    <property type="match status" value="1"/>
</dbReference>
<dbReference type="GO" id="GO:0016787">
    <property type="term" value="F:hydrolase activity"/>
    <property type="evidence" value="ECO:0007669"/>
    <property type="project" value="UniProtKB-KW"/>
</dbReference>
<dbReference type="InterPro" id="IPR000086">
    <property type="entry name" value="NUDIX_hydrolase_dom"/>
</dbReference>
<dbReference type="InterPro" id="IPR020476">
    <property type="entry name" value="Nudix_hydrolase"/>
</dbReference>
<dbReference type="EMBL" id="CP093547">
    <property type="protein sequence ID" value="UNP28619.1"/>
    <property type="molecule type" value="Genomic_DNA"/>
</dbReference>
<protein>
    <submittedName>
        <fullName evidence="5">NUDIX hydrolase</fullName>
    </submittedName>
</protein>
<evidence type="ECO:0000256" key="1">
    <source>
        <dbReference type="ARBA" id="ARBA00001946"/>
    </source>
</evidence>
<dbReference type="PROSITE" id="PS00893">
    <property type="entry name" value="NUDIX_BOX"/>
    <property type="match status" value="1"/>
</dbReference>
<dbReference type="PANTHER" id="PTHR43046">
    <property type="entry name" value="GDP-MANNOSE MANNOSYL HYDROLASE"/>
    <property type="match status" value="1"/>
</dbReference>
<evidence type="ECO:0000259" key="4">
    <source>
        <dbReference type="PROSITE" id="PS51462"/>
    </source>
</evidence>
<dbReference type="Proteomes" id="UP000829194">
    <property type="component" value="Chromosome"/>
</dbReference>
<dbReference type="InterPro" id="IPR015797">
    <property type="entry name" value="NUDIX_hydrolase-like_dom_sf"/>
</dbReference>
<evidence type="ECO:0000256" key="2">
    <source>
        <dbReference type="ARBA" id="ARBA00022801"/>
    </source>
</evidence>
<evidence type="ECO:0000313" key="6">
    <source>
        <dbReference type="Proteomes" id="UP000829194"/>
    </source>
</evidence>
<name>A0ABY3X7R1_9GAMM</name>
<sequence>MNPLDADFPKKRISAGGLIGGRDGRLLIVKPSYREHWLLPGGVVEADESPEQALRREILEEIGVRVRPRRLLCIDYLSASTQYGESLHLLFECEPLTDAVAQAIRVDGIELLEFRWCEPEHAYALLVPSIAKRLRSLAPDASAPAYFENGEPPPA</sequence>
<keyword evidence="6" id="KW-1185">Reference proteome</keyword>
<gene>
    <name evidence="5" type="ORF">MOV92_19360</name>
</gene>
<dbReference type="CDD" id="cd18876">
    <property type="entry name" value="NUDIX_Hydrolase"/>
    <property type="match status" value="1"/>
</dbReference>
<dbReference type="PANTHER" id="PTHR43046:SF14">
    <property type="entry name" value="MUTT_NUDIX FAMILY PROTEIN"/>
    <property type="match status" value="1"/>
</dbReference>
<accession>A0ABY3X7R1</accession>
<keyword evidence="2 3" id="KW-0378">Hydrolase</keyword>
<evidence type="ECO:0000313" key="5">
    <source>
        <dbReference type="EMBL" id="UNP28619.1"/>
    </source>
</evidence>
<reference evidence="5 6" key="1">
    <citation type="submission" date="2022-03" db="EMBL/GenBank/DDBJ databases">
        <title>Complete genome sequence of Lysobacter capsici VKM B-2533 and Lysobacter gummosus 10.1.1, promising sources of lytic agents.</title>
        <authorList>
            <person name="Tarlachkov S.V."/>
            <person name="Kudryakova I.V."/>
            <person name="Afoshin A.S."/>
            <person name="Leontyevskaya E.A."/>
            <person name="Leontyevskaya N.V."/>
        </authorList>
    </citation>
    <scope>NUCLEOTIDE SEQUENCE [LARGE SCALE GENOMIC DNA]</scope>
    <source>
        <strain evidence="5 6">10.1.1</strain>
    </source>
</reference>
<feature type="domain" description="Nudix hydrolase" evidence="4">
    <location>
        <begin position="10"/>
        <end position="139"/>
    </location>
</feature>
<comment type="similarity">
    <text evidence="3">Belongs to the Nudix hydrolase family.</text>
</comment>
<proteinExistence type="inferred from homology"/>